<protein>
    <recommendedName>
        <fullName evidence="7">N-terminal E2 ubiquitin-conjugating enzyme</fullName>
        <ecNumber evidence="2">2.3.2.23</ecNumber>
        <ecNumber evidence="6">2.3.2.25</ecNumber>
    </recommendedName>
</protein>
<dbReference type="GO" id="GO:0061631">
    <property type="term" value="F:ubiquitin conjugating enzyme activity"/>
    <property type="evidence" value="ECO:0007669"/>
    <property type="project" value="UniProtKB-EC"/>
</dbReference>
<proteinExistence type="predicted"/>
<accession>A0A2S2PFC8</accession>
<dbReference type="InterPro" id="IPR016135">
    <property type="entry name" value="UBQ-conjugating_enzyme/RWD"/>
</dbReference>
<dbReference type="EC" id="2.3.2.23" evidence="2"/>
<dbReference type="CDD" id="cd23808">
    <property type="entry name" value="UBCc_UBE2W"/>
    <property type="match status" value="1"/>
</dbReference>
<keyword evidence="4" id="KW-0833">Ubl conjugation pathway</keyword>
<dbReference type="InterPro" id="IPR000608">
    <property type="entry name" value="UBC"/>
</dbReference>
<dbReference type="GO" id="GO:0016567">
    <property type="term" value="P:protein ubiquitination"/>
    <property type="evidence" value="ECO:0007669"/>
    <property type="project" value="UniProtKB-ARBA"/>
</dbReference>
<organism evidence="9">
    <name type="scientific">Schizaphis graminum</name>
    <name type="common">Green bug aphid</name>
    <dbReference type="NCBI Taxonomy" id="13262"/>
    <lineage>
        <taxon>Eukaryota</taxon>
        <taxon>Metazoa</taxon>
        <taxon>Ecdysozoa</taxon>
        <taxon>Arthropoda</taxon>
        <taxon>Hexapoda</taxon>
        <taxon>Insecta</taxon>
        <taxon>Pterygota</taxon>
        <taxon>Neoptera</taxon>
        <taxon>Paraneoptera</taxon>
        <taxon>Hemiptera</taxon>
        <taxon>Sternorrhyncha</taxon>
        <taxon>Aphidomorpha</taxon>
        <taxon>Aphidoidea</taxon>
        <taxon>Aphididae</taxon>
        <taxon>Aphidini</taxon>
        <taxon>Schizaphis</taxon>
    </lineage>
</organism>
<evidence type="ECO:0000256" key="7">
    <source>
        <dbReference type="ARBA" id="ARBA00042168"/>
    </source>
</evidence>
<evidence type="ECO:0000313" key="9">
    <source>
        <dbReference type="EMBL" id="MBY28153.1"/>
    </source>
</evidence>
<dbReference type="PROSITE" id="PS50127">
    <property type="entry name" value="UBC_2"/>
    <property type="match status" value="1"/>
</dbReference>
<sequence length="155" mass="17828">MAGYVEPYKRKLQKEMASFIKDPPFGMVLDIAKAEENINVWIIFMKGLEGTLYAEEEFQLQFIFGSNYPFEPPEVTFVGQNIPVHPHVYSNGHICLSILADDWSPALSIHSLCVSIFSMLSSCKEKRRPDGDLRYLQMGVINPREVKWQFHDNDV</sequence>
<dbReference type="InterPro" id="IPR050113">
    <property type="entry name" value="Ub_conjugating_enzyme"/>
</dbReference>
<reference evidence="9" key="1">
    <citation type="submission" date="2018-04" db="EMBL/GenBank/DDBJ databases">
        <title>Transcriptome of Schizaphis graminum biotype I.</title>
        <authorList>
            <person name="Scully E.D."/>
            <person name="Geib S.M."/>
            <person name="Palmer N.A."/>
            <person name="Koch K."/>
            <person name="Bradshaw J."/>
            <person name="Heng-Moss T."/>
            <person name="Sarath G."/>
        </authorList>
    </citation>
    <scope>NUCLEOTIDE SEQUENCE</scope>
</reference>
<comment type="catalytic activity">
    <reaction evidence="5">
        <text>S-ubiquitinyl-[E1 ubiquitin-activating enzyme]-L-cysteine + [acceptor protein]-N-terminal-amino acid = [E1 ubiquitin-activating enzyme]-L-cysteine + N-terminal-ubiquitinyl-[acceptor protein].</text>
        <dbReference type="EC" id="2.3.2.25"/>
    </reaction>
</comment>
<evidence type="ECO:0000256" key="4">
    <source>
        <dbReference type="ARBA" id="ARBA00022786"/>
    </source>
</evidence>
<dbReference type="Pfam" id="PF00179">
    <property type="entry name" value="UQ_con"/>
    <property type="match status" value="1"/>
</dbReference>
<gene>
    <name evidence="9" type="primary">ube2wa</name>
    <name evidence="9" type="ORF">g.39031</name>
</gene>
<name>A0A2S2PFC8_SCHGA</name>
<evidence type="ECO:0000256" key="5">
    <source>
        <dbReference type="ARBA" id="ARBA00035805"/>
    </source>
</evidence>
<evidence type="ECO:0000256" key="6">
    <source>
        <dbReference type="ARBA" id="ARBA00039075"/>
    </source>
</evidence>
<evidence type="ECO:0000256" key="2">
    <source>
        <dbReference type="ARBA" id="ARBA00012486"/>
    </source>
</evidence>
<dbReference type="EMBL" id="GGMR01015534">
    <property type="protein sequence ID" value="MBY28153.1"/>
    <property type="molecule type" value="Transcribed_RNA"/>
</dbReference>
<keyword evidence="3" id="KW-0808">Transferase</keyword>
<dbReference type="EC" id="2.3.2.25" evidence="6"/>
<evidence type="ECO:0000256" key="3">
    <source>
        <dbReference type="ARBA" id="ARBA00022679"/>
    </source>
</evidence>
<comment type="catalytic activity">
    <reaction evidence="1">
        <text>S-ubiquitinyl-[E1 ubiquitin-activating enzyme]-L-cysteine + [E2 ubiquitin-conjugating enzyme]-L-cysteine = [E1 ubiquitin-activating enzyme]-L-cysteine + S-ubiquitinyl-[E2 ubiquitin-conjugating enzyme]-L-cysteine.</text>
        <dbReference type="EC" id="2.3.2.23"/>
    </reaction>
</comment>
<dbReference type="Gene3D" id="3.10.110.10">
    <property type="entry name" value="Ubiquitin Conjugating Enzyme"/>
    <property type="match status" value="1"/>
</dbReference>
<dbReference type="FunFam" id="3.10.110.10:FF:000022">
    <property type="entry name" value="Ubiquitin-conjugating enzyme E2 W"/>
    <property type="match status" value="1"/>
</dbReference>
<dbReference type="AlphaFoldDB" id="A0A2S2PFC8"/>
<feature type="domain" description="UBC core" evidence="8">
    <location>
        <begin position="7"/>
        <end position="155"/>
    </location>
</feature>
<evidence type="ECO:0000256" key="1">
    <source>
        <dbReference type="ARBA" id="ARBA00000485"/>
    </source>
</evidence>
<evidence type="ECO:0000259" key="8">
    <source>
        <dbReference type="PROSITE" id="PS50127"/>
    </source>
</evidence>
<dbReference type="PANTHER" id="PTHR24067">
    <property type="entry name" value="UBIQUITIN-CONJUGATING ENZYME E2"/>
    <property type="match status" value="1"/>
</dbReference>
<dbReference type="SUPFAM" id="SSF54495">
    <property type="entry name" value="UBC-like"/>
    <property type="match status" value="1"/>
</dbReference>
<dbReference type="SMART" id="SM00212">
    <property type="entry name" value="UBCc"/>
    <property type="match status" value="1"/>
</dbReference>